<dbReference type="AlphaFoldDB" id="A0A699W903"/>
<sequence length="84" mass="9416">MLGYRILLVDSQSYLHTNVIGSFTSLGESTNPSFLTMNPSKVQAQYPMPFESIWNSGDESFRATDDAQSHKLNIEDPRVNFDGT</sequence>
<feature type="non-terminal residue" evidence="2">
    <location>
        <position position="84"/>
    </location>
</feature>
<feature type="region of interest" description="Disordered" evidence="1">
    <location>
        <begin position="65"/>
        <end position="84"/>
    </location>
</feature>
<gene>
    <name evidence="2" type="ORF">Tci_915736</name>
</gene>
<protein>
    <submittedName>
        <fullName evidence="2">Uncharacterized protein</fullName>
    </submittedName>
</protein>
<evidence type="ECO:0000313" key="2">
    <source>
        <dbReference type="EMBL" id="GFD43767.1"/>
    </source>
</evidence>
<comment type="caution">
    <text evidence="2">The sequence shown here is derived from an EMBL/GenBank/DDBJ whole genome shotgun (WGS) entry which is preliminary data.</text>
</comment>
<name>A0A699W903_TANCI</name>
<proteinExistence type="predicted"/>
<evidence type="ECO:0000256" key="1">
    <source>
        <dbReference type="SAM" id="MobiDB-lite"/>
    </source>
</evidence>
<accession>A0A699W903</accession>
<organism evidence="2">
    <name type="scientific">Tanacetum cinerariifolium</name>
    <name type="common">Dalmatian daisy</name>
    <name type="synonym">Chrysanthemum cinerariifolium</name>
    <dbReference type="NCBI Taxonomy" id="118510"/>
    <lineage>
        <taxon>Eukaryota</taxon>
        <taxon>Viridiplantae</taxon>
        <taxon>Streptophyta</taxon>
        <taxon>Embryophyta</taxon>
        <taxon>Tracheophyta</taxon>
        <taxon>Spermatophyta</taxon>
        <taxon>Magnoliopsida</taxon>
        <taxon>eudicotyledons</taxon>
        <taxon>Gunneridae</taxon>
        <taxon>Pentapetalae</taxon>
        <taxon>asterids</taxon>
        <taxon>campanulids</taxon>
        <taxon>Asterales</taxon>
        <taxon>Asteraceae</taxon>
        <taxon>Asteroideae</taxon>
        <taxon>Anthemideae</taxon>
        <taxon>Anthemidinae</taxon>
        <taxon>Tanacetum</taxon>
    </lineage>
</organism>
<reference evidence="2" key="1">
    <citation type="journal article" date="2019" name="Sci. Rep.">
        <title>Draft genome of Tanacetum cinerariifolium, the natural source of mosquito coil.</title>
        <authorList>
            <person name="Yamashiro T."/>
            <person name="Shiraishi A."/>
            <person name="Satake H."/>
            <person name="Nakayama K."/>
        </authorList>
    </citation>
    <scope>NUCLEOTIDE SEQUENCE</scope>
</reference>
<dbReference type="EMBL" id="BKCJ011605483">
    <property type="protein sequence ID" value="GFD43767.1"/>
    <property type="molecule type" value="Genomic_DNA"/>
</dbReference>